<sequence length="98" mass="11364">MTPAGRLQDHLKHVVQKSGGQYRKVRWEGRRGCPDCFVWWTWPKAAFIEIKADADRVSGHQQREIERMRNDGFPVFIARSIEEIDEIVKKVQKGVATS</sequence>
<dbReference type="GO" id="GO:0004518">
    <property type="term" value="F:nuclease activity"/>
    <property type="evidence" value="ECO:0007669"/>
    <property type="project" value="UniProtKB-KW"/>
</dbReference>
<evidence type="ECO:0000313" key="5">
    <source>
        <dbReference type="EMBL" id="CAB4158808.1"/>
    </source>
</evidence>
<comment type="cofactor">
    <cofactor evidence="1">
        <name>Mg(2+)</name>
        <dbReference type="ChEBI" id="CHEBI:18420"/>
    </cofactor>
</comment>
<keyword evidence="3" id="KW-0378">Hydrolase</keyword>
<protein>
    <submittedName>
        <fullName evidence="5">VRR-NUC domain containing protein</fullName>
    </submittedName>
</protein>
<evidence type="ECO:0000256" key="2">
    <source>
        <dbReference type="ARBA" id="ARBA00022722"/>
    </source>
</evidence>
<dbReference type="Gene3D" id="3.40.1350.10">
    <property type="match status" value="1"/>
</dbReference>
<gene>
    <name evidence="5" type="ORF">UFOVP714_33</name>
    <name evidence="6" type="ORF">UFOVP864_27</name>
</gene>
<dbReference type="SMART" id="SM00990">
    <property type="entry name" value="VRR_NUC"/>
    <property type="match status" value="1"/>
</dbReference>
<dbReference type="EMBL" id="LR796814">
    <property type="protein sequence ID" value="CAB4167540.1"/>
    <property type="molecule type" value="Genomic_DNA"/>
</dbReference>
<evidence type="ECO:0000259" key="4">
    <source>
        <dbReference type="SMART" id="SM00990"/>
    </source>
</evidence>
<evidence type="ECO:0000313" key="6">
    <source>
        <dbReference type="EMBL" id="CAB4167540.1"/>
    </source>
</evidence>
<feature type="domain" description="VRR-NUC" evidence="4">
    <location>
        <begin position="2"/>
        <end position="82"/>
    </location>
</feature>
<dbReference type="InterPro" id="IPR011856">
    <property type="entry name" value="tRNA_endonuc-like_dom_sf"/>
</dbReference>
<evidence type="ECO:0000256" key="3">
    <source>
        <dbReference type="ARBA" id="ARBA00022801"/>
    </source>
</evidence>
<dbReference type="GO" id="GO:0003676">
    <property type="term" value="F:nucleic acid binding"/>
    <property type="evidence" value="ECO:0007669"/>
    <property type="project" value="InterPro"/>
</dbReference>
<reference evidence="5" key="1">
    <citation type="submission" date="2020-04" db="EMBL/GenBank/DDBJ databases">
        <authorList>
            <person name="Chiriac C."/>
            <person name="Salcher M."/>
            <person name="Ghai R."/>
            <person name="Kavagutti S V."/>
        </authorList>
    </citation>
    <scope>NUCLEOTIDE SEQUENCE</scope>
</reference>
<name>A0A6J5NP86_9CAUD</name>
<evidence type="ECO:0000256" key="1">
    <source>
        <dbReference type="ARBA" id="ARBA00001946"/>
    </source>
</evidence>
<dbReference type="Pfam" id="PF08774">
    <property type="entry name" value="VRR_NUC"/>
    <property type="match status" value="1"/>
</dbReference>
<keyword evidence="2" id="KW-0540">Nuclease</keyword>
<dbReference type="GO" id="GO:0016788">
    <property type="term" value="F:hydrolase activity, acting on ester bonds"/>
    <property type="evidence" value="ECO:0007669"/>
    <property type="project" value="InterPro"/>
</dbReference>
<proteinExistence type="predicted"/>
<organism evidence="5">
    <name type="scientific">uncultured Caudovirales phage</name>
    <dbReference type="NCBI Taxonomy" id="2100421"/>
    <lineage>
        <taxon>Viruses</taxon>
        <taxon>Duplodnaviria</taxon>
        <taxon>Heunggongvirae</taxon>
        <taxon>Uroviricota</taxon>
        <taxon>Caudoviricetes</taxon>
        <taxon>Peduoviridae</taxon>
        <taxon>Maltschvirus</taxon>
        <taxon>Maltschvirus maltsch</taxon>
    </lineage>
</organism>
<dbReference type="InterPro" id="IPR014883">
    <property type="entry name" value="VRR_NUC"/>
</dbReference>
<dbReference type="EMBL" id="LR796674">
    <property type="protein sequence ID" value="CAB4158808.1"/>
    <property type="molecule type" value="Genomic_DNA"/>
</dbReference>
<accession>A0A6J5NP86</accession>